<dbReference type="AlphaFoldDB" id="A0AAD7UMN2"/>
<feature type="transmembrane region" description="Helical" evidence="10">
    <location>
        <begin position="106"/>
        <end position="123"/>
    </location>
</feature>
<comment type="pathway">
    <text evidence="2 10">Protein modification; protein glycosylation.</text>
</comment>
<evidence type="ECO:0000256" key="4">
    <source>
        <dbReference type="ARBA" id="ARBA00022676"/>
    </source>
</evidence>
<comment type="caution">
    <text evidence="11">The sequence shown here is derived from an EMBL/GenBank/DDBJ whole genome shotgun (WGS) entry which is preliminary data.</text>
</comment>
<dbReference type="InterPro" id="IPR004856">
    <property type="entry name" value="Glyco_trans_ALG6/ALG8"/>
</dbReference>
<dbReference type="GO" id="GO:0005789">
    <property type="term" value="C:endoplasmic reticulum membrane"/>
    <property type="evidence" value="ECO:0007669"/>
    <property type="project" value="UniProtKB-SubCell"/>
</dbReference>
<evidence type="ECO:0000256" key="5">
    <source>
        <dbReference type="ARBA" id="ARBA00022679"/>
    </source>
</evidence>
<keyword evidence="9 10" id="KW-0472">Membrane</keyword>
<keyword evidence="8 10" id="KW-1133">Transmembrane helix</keyword>
<dbReference type="Proteomes" id="UP001230188">
    <property type="component" value="Unassembled WGS sequence"/>
</dbReference>
<evidence type="ECO:0000256" key="1">
    <source>
        <dbReference type="ARBA" id="ARBA00004477"/>
    </source>
</evidence>
<evidence type="ECO:0000256" key="8">
    <source>
        <dbReference type="ARBA" id="ARBA00022989"/>
    </source>
</evidence>
<dbReference type="GO" id="GO:0042283">
    <property type="term" value="F:dolichyl pyrophosphate Glc1Man9GlcNAc2 alpha-1,3-glucosyltransferase activity"/>
    <property type="evidence" value="ECO:0007669"/>
    <property type="project" value="TreeGrafter"/>
</dbReference>
<feature type="transmembrane region" description="Helical" evidence="10">
    <location>
        <begin position="412"/>
        <end position="430"/>
    </location>
</feature>
<sequence length="447" mass="49576">MDLCLKVLLAPAYRSTDFDVHKNWLEITSSRPPHQWYDDVPGQSEWTLDYPPAFALVEAVLAKIFALTTTNDVLFQRGSVIFLQALTLRPLLSFNAALIMVDNIHFQYNGFFLGVLAFSLDALDRGNYILAAFWFSLLLTLKHLFLTLAPFFTIHILVRYVRGSPRRFAKVAVATLATVCLGLAPTLLPAAVEGVFFDTLLKLKARLFPFDSRGLVHSYWAPNFWALYAFLDRLVLRAAGGGGGGGNVVGSTRGRVDAEAGGMAALPQPTPLVCAILTLIAMAPALAASRAGDPLKAAFHCALSAFIFGWHVHEKFALVALLPLAMRIPDRPLCRHFSRLCAFAVLPLMPQTEFVTAILLIALEEAYHFPLLFNFSFLERLHVSALLALVFLHRLAWPFLLPAQFAAKFEFLPLMLISVYGALSFAAIWLHSCRSFLLLQKNILFPS</sequence>
<feature type="transmembrane region" description="Helical" evidence="10">
    <location>
        <begin position="381"/>
        <end position="400"/>
    </location>
</feature>
<comment type="subcellular location">
    <subcellularLocation>
        <location evidence="1 10">Endoplasmic reticulum membrane</location>
        <topology evidence="1 10">Multi-pass membrane protein</topology>
    </subcellularLocation>
</comment>
<feature type="transmembrane region" description="Helical" evidence="10">
    <location>
        <begin position="337"/>
        <end position="361"/>
    </location>
</feature>
<dbReference type="PANTHER" id="PTHR12413:SF2">
    <property type="entry name" value="DOLICHYL PYROPHOSPHATE GLC1MAN9GLCNAC2 ALPHA-1,3-GLUCOSYLTRANSFERASE-RELATED"/>
    <property type="match status" value="1"/>
</dbReference>
<dbReference type="GO" id="GO:0006487">
    <property type="term" value="P:protein N-linked glycosylation"/>
    <property type="evidence" value="ECO:0007669"/>
    <property type="project" value="TreeGrafter"/>
</dbReference>
<dbReference type="Pfam" id="PF03155">
    <property type="entry name" value="Alg6_Alg8"/>
    <property type="match status" value="1"/>
</dbReference>
<evidence type="ECO:0000256" key="3">
    <source>
        <dbReference type="ARBA" id="ARBA00008715"/>
    </source>
</evidence>
<keyword evidence="6 10" id="KW-0812">Transmembrane</keyword>
<evidence type="ECO:0000256" key="9">
    <source>
        <dbReference type="ARBA" id="ARBA00023136"/>
    </source>
</evidence>
<evidence type="ECO:0000313" key="12">
    <source>
        <dbReference type="Proteomes" id="UP001230188"/>
    </source>
</evidence>
<dbReference type="EC" id="2.4.1.-" evidence="10"/>
<keyword evidence="7 10" id="KW-0256">Endoplasmic reticulum</keyword>
<evidence type="ECO:0000256" key="6">
    <source>
        <dbReference type="ARBA" id="ARBA00022692"/>
    </source>
</evidence>
<evidence type="ECO:0000256" key="10">
    <source>
        <dbReference type="RuleBase" id="RU363110"/>
    </source>
</evidence>
<organism evidence="11 12">
    <name type="scientific">Chrysophaeum taylorii</name>
    <dbReference type="NCBI Taxonomy" id="2483200"/>
    <lineage>
        <taxon>Eukaryota</taxon>
        <taxon>Sar</taxon>
        <taxon>Stramenopiles</taxon>
        <taxon>Ochrophyta</taxon>
        <taxon>Pelagophyceae</taxon>
        <taxon>Pelagomonadales</taxon>
        <taxon>Pelagomonadaceae</taxon>
        <taxon>Chrysophaeum</taxon>
    </lineage>
</organism>
<protein>
    <recommendedName>
        <fullName evidence="10">Alpha-1,3-glucosyltransferase</fullName>
        <ecNumber evidence="10">2.4.1.-</ecNumber>
    </recommendedName>
</protein>
<feature type="transmembrane region" description="Helical" evidence="10">
    <location>
        <begin position="172"/>
        <end position="197"/>
    </location>
</feature>
<comment type="caution">
    <text evidence="10">Lacks conserved residue(s) required for the propagation of feature annotation.</text>
</comment>
<keyword evidence="12" id="KW-1185">Reference proteome</keyword>
<dbReference type="EMBL" id="JAQMWT010000052">
    <property type="protein sequence ID" value="KAJ8612376.1"/>
    <property type="molecule type" value="Genomic_DNA"/>
</dbReference>
<keyword evidence="5 10" id="KW-0808">Transferase</keyword>
<dbReference type="PANTHER" id="PTHR12413">
    <property type="entry name" value="DOLICHYL GLYCOSYLTRANSFERASE"/>
    <property type="match status" value="1"/>
</dbReference>
<reference evidence="11" key="1">
    <citation type="submission" date="2023-01" db="EMBL/GenBank/DDBJ databases">
        <title>Metagenome sequencing of chrysophaentin producing Chrysophaeum taylorii.</title>
        <authorList>
            <person name="Davison J."/>
            <person name="Bewley C."/>
        </authorList>
    </citation>
    <scope>NUCLEOTIDE SEQUENCE</scope>
    <source>
        <strain evidence="11">NIES-1699</strain>
    </source>
</reference>
<accession>A0AAD7UMN2</accession>
<name>A0AAD7UMN2_9STRA</name>
<keyword evidence="4 10" id="KW-0328">Glycosyltransferase</keyword>
<feature type="transmembrane region" description="Helical" evidence="10">
    <location>
        <begin position="130"/>
        <end position="152"/>
    </location>
</feature>
<comment type="similarity">
    <text evidence="3 10">Belongs to the ALG6/ALG8 glucosyltransferase family.</text>
</comment>
<evidence type="ECO:0000256" key="7">
    <source>
        <dbReference type="ARBA" id="ARBA00022824"/>
    </source>
</evidence>
<proteinExistence type="inferred from homology"/>
<evidence type="ECO:0000313" key="11">
    <source>
        <dbReference type="EMBL" id="KAJ8612376.1"/>
    </source>
</evidence>
<evidence type="ECO:0000256" key="2">
    <source>
        <dbReference type="ARBA" id="ARBA00004922"/>
    </source>
</evidence>
<gene>
    <name evidence="11" type="ORF">CTAYLR_007942</name>
</gene>